<gene>
    <name evidence="1" type="ORF">HOLleu_37848</name>
</gene>
<proteinExistence type="predicted"/>
<evidence type="ECO:0000313" key="1">
    <source>
        <dbReference type="EMBL" id="KAJ8022841.1"/>
    </source>
</evidence>
<dbReference type="EMBL" id="JAIZAY010000020">
    <property type="protein sequence ID" value="KAJ8022841.1"/>
    <property type="molecule type" value="Genomic_DNA"/>
</dbReference>
<evidence type="ECO:0000313" key="2">
    <source>
        <dbReference type="Proteomes" id="UP001152320"/>
    </source>
</evidence>
<organism evidence="1 2">
    <name type="scientific">Holothuria leucospilota</name>
    <name type="common">Black long sea cucumber</name>
    <name type="synonym">Mertensiothuria leucospilota</name>
    <dbReference type="NCBI Taxonomy" id="206669"/>
    <lineage>
        <taxon>Eukaryota</taxon>
        <taxon>Metazoa</taxon>
        <taxon>Echinodermata</taxon>
        <taxon>Eleutherozoa</taxon>
        <taxon>Echinozoa</taxon>
        <taxon>Holothuroidea</taxon>
        <taxon>Aspidochirotacea</taxon>
        <taxon>Aspidochirotida</taxon>
        <taxon>Holothuriidae</taxon>
        <taxon>Holothuria</taxon>
    </lineage>
</organism>
<dbReference type="AlphaFoldDB" id="A0A9Q0YK23"/>
<reference evidence="1" key="1">
    <citation type="submission" date="2021-10" db="EMBL/GenBank/DDBJ databases">
        <title>Tropical sea cucumber genome reveals ecological adaptation and Cuvierian tubules defense mechanism.</title>
        <authorList>
            <person name="Chen T."/>
        </authorList>
    </citation>
    <scope>NUCLEOTIDE SEQUENCE</scope>
    <source>
        <strain evidence="1">Nanhai2018</strain>
        <tissue evidence="1">Muscle</tissue>
    </source>
</reference>
<comment type="caution">
    <text evidence="1">The sequence shown here is derived from an EMBL/GenBank/DDBJ whole genome shotgun (WGS) entry which is preliminary data.</text>
</comment>
<dbReference type="Proteomes" id="UP001152320">
    <property type="component" value="Chromosome 20"/>
</dbReference>
<sequence>MAISIGLASLLVAVGSMAAYVVVRQIKLWYVMSHFKRGVPARAYPLIGHAYMFDRDPRCFSSG</sequence>
<name>A0A9Q0YK23_HOLLE</name>
<keyword evidence="2" id="KW-1185">Reference proteome</keyword>
<protein>
    <submittedName>
        <fullName evidence="1">Uncharacterized protein</fullName>
    </submittedName>
</protein>
<accession>A0A9Q0YK23</accession>